<accession>A0A6L5GCM2</accession>
<dbReference type="AlphaFoldDB" id="A0A6L5GCM2"/>
<evidence type="ECO:0000313" key="2">
    <source>
        <dbReference type="Proteomes" id="UP000477750"/>
    </source>
</evidence>
<keyword evidence="2" id="KW-1185">Reference proteome</keyword>
<evidence type="ECO:0000313" key="1">
    <source>
        <dbReference type="EMBL" id="MQM27432.1"/>
    </source>
</evidence>
<organism evidence="1 2">
    <name type="scientific">Glycomyces albidus</name>
    <dbReference type="NCBI Taxonomy" id="2656774"/>
    <lineage>
        <taxon>Bacteria</taxon>
        <taxon>Bacillati</taxon>
        <taxon>Actinomycetota</taxon>
        <taxon>Actinomycetes</taxon>
        <taxon>Glycomycetales</taxon>
        <taxon>Glycomycetaceae</taxon>
        <taxon>Glycomyces</taxon>
    </lineage>
</organism>
<dbReference type="Proteomes" id="UP000477750">
    <property type="component" value="Unassembled WGS sequence"/>
</dbReference>
<dbReference type="PROSITE" id="PS51318">
    <property type="entry name" value="TAT"/>
    <property type="match status" value="1"/>
</dbReference>
<dbReference type="InterPro" id="IPR006311">
    <property type="entry name" value="TAT_signal"/>
</dbReference>
<dbReference type="EMBL" id="WIAO01000024">
    <property type="protein sequence ID" value="MQM27432.1"/>
    <property type="molecule type" value="Genomic_DNA"/>
</dbReference>
<reference evidence="1 2" key="1">
    <citation type="submission" date="2019-10" db="EMBL/GenBank/DDBJ databases">
        <title>Glycomyces albidus sp. nov., a novel actinomycete isolated from rhizosphere soil of wheat (Triticum aestivum L.).</title>
        <authorList>
            <person name="Qian L."/>
        </authorList>
    </citation>
    <scope>NUCLEOTIDE SEQUENCE [LARGE SCALE GENOMIC DNA]</scope>
    <source>
        <strain evidence="1 2">NEAU-7082</strain>
    </source>
</reference>
<gene>
    <name evidence="1" type="ORF">GFD30_17905</name>
</gene>
<name>A0A6L5GCM2_9ACTN</name>
<dbReference type="RefSeq" id="WP_153026571.1">
    <property type="nucleotide sequence ID" value="NZ_WIAO01000024.1"/>
</dbReference>
<proteinExistence type="predicted"/>
<sequence>MAITGSSGATPRLSRRTVLTGAAALIAGAAGVPARPARAAQAPRIRAAAAGWSGRDGELLVLTEESEPTGAADYALRVLEPAGAAEPGAAVTGALGPPLPLPLPGDFAPHSMAATGPVLWVTGARELAPDRVRPALVRIENGVGGYVDLPVPEDVRSGVATAASPLGSGLAVAIEGGPGEHLAALSRSHLAVTADGARTWTGRRLADDLGEGYGTVLTETDRGLFAAVADGAGTQFAFTGRLTEATALVLAPAGTLPGAGRPMAAVAAAAHVSLFSDRDGAITETRFAPGRTESGTGGTARDCACLGEVLAVPGRRGLRLETDGTTIHIRGLD</sequence>
<comment type="caution">
    <text evidence="1">The sequence shown here is derived from an EMBL/GenBank/DDBJ whole genome shotgun (WGS) entry which is preliminary data.</text>
</comment>
<evidence type="ECO:0008006" key="3">
    <source>
        <dbReference type="Google" id="ProtNLM"/>
    </source>
</evidence>
<protein>
    <recommendedName>
        <fullName evidence="3">Twin-arginine translocation signal domain-containing protein</fullName>
    </recommendedName>
</protein>